<dbReference type="SUPFAM" id="SSF55979">
    <property type="entry name" value="DNA clamp"/>
    <property type="match status" value="3"/>
</dbReference>
<keyword evidence="7" id="KW-0235">DNA replication</keyword>
<evidence type="ECO:0000259" key="13">
    <source>
        <dbReference type="Pfam" id="PF00712"/>
    </source>
</evidence>
<dbReference type="Pfam" id="PF02768">
    <property type="entry name" value="DNA_pol3_beta_3"/>
    <property type="match status" value="1"/>
</dbReference>
<reference evidence="16 17" key="1">
    <citation type="submission" date="2015-09" db="EMBL/GenBank/DDBJ databases">
        <title>Draft genome sequence of Alicyclobacillus ferrooxydans DSM 22381.</title>
        <authorList>
            <person name="Hemp J."/>
        </authorList>
    </citation>
    <scope>NUCLEOTIDE SEQUENCE [LARGE SCALE GENOMIC DNA]</scope>
    <source>
        <strain evidence="16 17">TC-34</strain>
    </source>
</reference>
<proteinExistence type="inferred from homology"/>
<dbReference type="GO" id="GO:0005737">
    <property type="term" value="C:cytoplasm"/>
    <property type="evidence" value="ECO:0007669"/>
    <property type="project" value="UniProtKB-SubCell"/>
</dbReference>
<dbReference type="Pfam" id="PF00712">
    <property type="entry name" value="DNA_pol3_beta"/>
    <property type="match status" value="1"/>
</dbReference>
<comment type="caution">
    <text evidence="16">The sequence shown here is derived from an EMBL/GenBank/DDBJ whole genome shotgun (WGS) entry which is preliminary data.</text>
</comment>
<evidence type="ECO:0000313" key="17">
    <source>
        <dbReference type="Proteomes" id="UP000050482"/>
    </source>
</evidence>
<keyword evidence="8" id="KW-0239">DNA-directed DNA polymerase</keyword>
<keyword evidence="6" id="KW-0548">Nucleotidyltransferase</keyword>
<dbReference type="GO" id="GO:0003887">
    <property type="term" value="F:DNA-directed DNA polymerase activity"/>
    <property type="evidence" value="ECO:0007669"/>
    <property type="project" value="UniProtKB-KW"/>
</dbReference>
<dbReference type="AlphaFoldDB" id="A0A0P9CQR0"/>
<dbReference type="PANTHER" id="PTHR30478:SF0">
    <property type="entry name" value="BETA SLIDING CLAMP"/>
    <property type="match status" value="1"/>
</dbReference>
<dbReference type="InterPro" id="IPR001001">
    <property type="entry name" value="DNA_polIII_beta"/>
</dbReference>
<dbReference type="GO" id="GO:0008408">
    <property type="term" value="F:3'-5' exonuclease activity"/>
    <property type="evidence" value="ECO:0007669"/>
    <property type="project" value="InterPro"/>
</dbReference>
<dbReference type="Gene3D" id="3.10.150.10">
    <property type="entry name" value="DNA Polymerase III, subunit A, domain 2"/>
    <property type="match status" value="1"/>
</dbReference>
<comment type="similarity">
    <text evidence="2">Belongs to the beta sliding clamp family.</text>
</comment>
<dbReference type="InterPro" id="IPR046938">
    <property type="entry name" value="DNA_clamp_sf"/>
</dbReference>
<feature type="domain" description="DNA polymerase III beta sliding clamp N-terminal" evidence="13">
    <location>
        <begin position="1"/>
        <end position="121"/>
    </location>
</feature>
<dbReference type="InterPro" id="IPR022634">
    <property type="entry name" value="DNA_polIII_beta_N"/>
</dbReference>
<dbReference type="STRING" id="471514.AN477_03475"/>
<dbReference type="InterPro" id="IPR022637">
    <property type="entry name" value="DNA_polIII_beta_cen"/>
</dbReference>
<dbReference type="OrthoDB" id="8421503at2"/>
<dbReference type="GO" id="GO:0006271">
    <property type="term" value="P:DNA strand elongation involved in DNA replication"/>
    <property type="evidence" value="ECO:0007669"/>
    <property type="project" value="TreeGrafter"/>
</dbReference>
<evidence type="ECO:0000256" key="12">
    <source>
        <dbReference type="ARBA" id="ARBA00033276"/>
    </source>
</evidence>
<keyword evidence="5" id="KW-0808">Transferase</keyword>
<evidence type="ECO:0000256" key="4">
    <source>
        <dbReference type="ARBA" id="ARBA00022490"/>
    </source>
</evidence>
<dbReference type="PATRIC" id="fig|471514.4.peg.3316"/>
<evidence type="ECO:0000256" key="6">
    <source>
        <dbReference type="ARBA" id="ARBA00022695"/>
    </source>
</evidence>
<evidence type="ECO:0000256" key="10">
    <source>
        <dbReference type="ARBA" id="ARBA00030988"/>
    </source>
</evidence>
<name>A0A0P9CQR0_9BACL</name>
<keyword evidence="9" id="KW-0238">DNA-binding</keyword>
<dbReference type="Proteomes" id="UP000050482">
    <property type="component" value="Unassembled WGS sequence"/>
</dbReference>
<dbReference type="RefSeq" id="WP_054967790.1">
    <property type="nucleotide sequence ID" value="NZ_LJCO01000012.1"/>
</dbReference>
<dbReference type="Pfam" id="PF02767">
    <property type="entry name" value="DNA_pol3_beta_2"/>
    <property type="match status" value="1"/>
</dbReference>
<dbReference type="PANTHER" id="PTHR30478">
    <property type="entry name" value="DNA POLYMERASE III SUBUNIT BETA"/>
    <property type="match status" value="1"/>
</dbReference>
<evidence type="ECO:0000256" key="2">
    <source>
        <dbReference type="ARBA" id="ARBA00010752"/>
    </source>
</evidence>
<comment type="subcellular location">
    <subcellularLocation>
        <location evidence="1">Cytoplasm</location>
    </subcellularLocation>
</comment>
<dbReference type="Gene3D" id="3.70.10.10">
    <property type="match status" value="1"/>
</dbReference>
<evidence type="ECO:0000256" key="9">
    <source>
        <dbReference type="ARBA" id="ARBA00023125"/>
    </source>
</evidence>
<evidence type="ECO:0000256" key="11">
    <source>
        <dbReference type="ARBA" id="ARBA00033275"/>
    </source>
</evidence>
<evidence type="ECO:0000256" key="3">
    <source>
        <dbReference type="ARBA" id="ARBA00021035"/>
    </source>
</evidence>
<organism evidence="16 17">
    <name type="scientific">Alicyclobacillus ferrooxydans</name>
    <dbReference type="NCBI Taxonomy" id="471514"/>
    <lineage>
        <taxon>Bacteria</taxon>
        <taxon>Bacillati</taxon>
        <taxon>Bacillota</taxon>
        <taxon>Bacilli</taxon>
        <taxon>Bacillales</taxon>
        <taxon>Alicyclobacillaceae</taxon>
        <taxon>Alicyclobacillus</taxon>
    </lineage>
</organism>
<evidence type="ECO:0000256" key="7">
    <source>
        <dbReference type="ARBA" id="ARBA00022705"/>
    </source>
</evidence>
<sequence length="400" mass="44386">MKVTFRCDELVKVLRDIVRVVPNSTNRPVLKHVLIRANKEDDRVDLYASSEDMSIRRTLYETITDPAVTIETSGACLLPAKELFEIVKKAIGNVAVHANSTKTKLVFGKTKYELASLEPELFTPYTNEDDDTTSVVLLAPELHRLLRRTTYATAKGPARPILTGVHLALGESVLQATATDGLRLAGFTVPYQTITGEQRSLTVPAALLDKVALGLPAHDDDEEITLVFGSSSLIVSWDDDSYRMVIRALDGNYPDTSRIIPHNPLYRIKVDRQELLEACERVSILSETEHQRAQFEFTRERLTLTAISSQYGNARDTVEMKNASIDKALALWCNIHYWITLLRSFEGIEQIEVGLVETNQPFTVNPVGETGLCLIAPMANATAVSKETASTEPTDERVSA</sequence>
<keyword evidence="17" id="KW-1185">Reference proteome</keyword>
<dbReference type="CDD" id="cd00140">
    <property type="entry name" value="beta_clamp"/>
    <property type="match status" value="1"/>
</dbReference>
<feature type="domain" description="DNA polymerase III beta sliding clamp C-terminal" evidence="15">
    <location>
        <begin position="258"/>
        <end position="370"/>
    </location>
</feature>
<evidence type="ECO:0000256" key="8">
    <source>
        <dbReference type="ARBA" id="ARBA00022932"/>
    </source>
</evidence>
<evidence type="ECO:0000313" key="16">
    <source>
        <dbReference type="EMBL" id="KPV45211.1"/>
    </source>
</evidence>
<dbReference type="EMBL" id="LJCO01000012">
    <property type="protein sequence ID" value="KPV45211.1"/>
    <property type="molecule type" value="Genomic_DNA"/>
</dbReference>
<keyword evidence="4" id="KW-0963">Cytoplasm</keyword>
<dbReference type="NCBIfam" id="TIGR00663">
    <property type="entry name" value="dnan"/>
    <property type="match status" value="1"/>
</dbReference>
<protein>
    <recommendedName>
        <fullName evidence="3">Beta sliding clamp</fullName>
    </recommendedName>
    <alternativeName>
        <fullName evidence="12">Beta-clamp processivity factor</fullName>
    </alternativeName>
    <alternativeName>
        <fullName evidence="10">DNA polymerase III beta sliding clamp subunit</fullName>
    </alternativeName>
    <alternativeName>
        <fullName evidence="11">DNA polymerase III subunit beta</fullName>
    </alternativeName>
</protein>
<dbReference type="GO" id="GO:0003677">
    <property type="term" value="F:DNA binding"/>
    <property type="evidence" value="ECO:0007669"/>
    <property type="project" value="UniProtKB-KW"/>
</dbReference>
<evidence type="ECO:0000259" key="14">
    <source>
        <dbReference type="Pfam" id="PF02767"/>
    </source>
</evidence>
<accession>A0A0P9CQR0</accession>
<dbReference type="GO" id="GO:0009360">
    <property type="term" value="C:DNA polymerase III complex"/>
    <property type="evidence" value="ECO:0007669"/>
    <property type="project" value="InterPro"/>
</dbReference>
<dbReference type="InterPro" id="IPR022635">
    <property type="entry name" value="DNA_polIII_beta_C"/>
</dbReference>
<feature type="domain" description="DNA polymerase III beta sliding clamp central" evidence="14">
    <location>
        <begin position="141"/>
        <end position="255"/>
    </location>
</feature>
<evidence type="ECO:0000259" key="15">
    <source>
        <dbReference type="Pfam" id="PF02768"/>
    </source>
</evidence>
<evidence type="ECO:0000256" key="1">
    <source>
        <dbReference type="ARBA" id="ARBA00004496"/>
    </source>
</evidence>
<gene>
    <name evidence="16" type="ORF">AN477_03475</name>
</gene>
<evidence type="ECO:0000256" key="5">
    <source>
        <dbReference type="ARBA" id="ARBA00022679"/>
    </source>
</evidence>
<dbReference type="SMART" id="SM00480">
    <property type="entry name" value="POL3Bc"/>
    <property type="match status" value="1"/>
</dbReference>